<evidence type="ECO:0000313" key="3">
    <source>
        <dbReference type="Proteomes" id="UP001652625"/>
    </source>
</evidence>
<protein>
    <submittedName>
        <fullName evidence="4">Uncharacterized protein LOC136089353</fullName>
    </submittedName>
</protein>
<feature type="domain" description="Death" evidence="2">
    <location>
        <begin position="239"/>
        <end position="307"/>
    </location>
</feature>
<dbReference type="InterPro" id="IPR011029">
    <property type="entry name" value="DEATH-like_dom_sf"/>
</dbReference>
<keyword evidence="1" id="KW-0812">Transmembrane</keyword>
<accession>A0ABM4DAK7</accession>
<organism evidence="3 4">
    <name type="scientific">Hydra vulgaris</name>
    <name type="common">Hydra</name>
    <name type="synonym">Hydra attenuata</name>
    <dbReference type="NCBI Taxonomy" id="6087"/>
    <lineage>
        <taxon>Eukaryota</taxon>
        <taxon>Metazoa</taxon>
        <taxon>Cnidaria</taxon>
        <taxon>Hydrozoa</taxon>
        <taxon>Hydroidolina</taxon>
        <taxon>Anthoathecata</taxon>
        <taxon>Aplanulata</taxon>
        <taxon>Hydridae</taxon>
        <taxon>Hydra</taxon>
    </lineage>
</organism>
<keyword evidence="1" id="KW-0472">Membrane</keyword>
<gene>
    <name evidence="4" type="primary">LOC136089353</name>
</gene>
<dbReference type="SUPFAM" id="SSF47986">
    <property type="entry name" value="DEATH domain"/>
    <property type="match status" value="1"/>
</dbReference>
<dbReference type="InterPro" id="IPR000488">
    <property type="entry name" value="Death_dom"/>
</dbReference>
<dbReference type="PROSITE" id="PS50017">
    <property type="entry name" value="DEATH_DOMAIN"/>
    <property type="match status" value="1"/>
</dbReference>
<dbReference type="Proteomes" id="UP001652625">
    <property type="component" value="Chromosome 13"/>
</dbReference>
<keyword evidence="1" id="KW-1133">Transmembrane helix</keyword>
<evidence type="ECO:0000256" key="1">
    <source>
        <dbReference type="SAM" id="Phobius"/>
    </source>
</evidence>
<dbReference type="RefSeq" id="XP_065671394.1">
    <property type="nucleotide sequence ID" value="XM_065815322.1"/>
</dbReference>
<keyword evidence="3" id="KW-1185">Reference proteome</keyword>
<reference evidence="4" key="1">
    <citation type="submission" date="2025-08" db="UniProtKB">
        <authorList>
            <consortium name="RefSeq"/>
        </authorList>
    </citation>
    <scope>IDENTIFICATION</scope>
</reference>
<name>A0ABM4DAK7_HYDVU</name>
<evidence type="ECO:0000313" key="4">
    <source>
        <dbReference type="RefSeq" id="XP_065671394.1"/>
    </source>
</evidence>
<sequence>MEVKHFVIVGIGLVISLVSTVYYSYFKKETTEQKDSSKSNESEAEMYSVQEEHQDIHHCDAKKQVPIEDKTFCHDSFQSSSLTVVPYNNELLFDEKWKSVINQLSKNDKKRFYEKLSLPIKCFCKGFPSLSKNLDQGERLNDIVNYFQLPENDRIMILLANYGGGNPAMSVFEELKHIIPDLKVKDLCECLKTLDLKHALVFLKSLPYTDEVKISNIDKIHLTKFSYKLISFNANVKPWKDVAHELCNSKEDVSRIAKTIMLPNQYSPTEKLIEILSMRTSTTIQDFLRALKSCNINDAYELMCRNIITEIQSFKN</sequence>
<evidence type="ECO:0000259" key="2">
    <source>
        <dbReference type="PROSITE" id="PS50017"/>
    </source>
</evidence>
<dbReference type="GeneID" id="136089353"/>
<proteinExistence type="predicted"/>
<feature type="transmembrane region" description="Helical" evidence="1">
    <location>
        <begin position="6"/>
        <end position="26"/>
    </location>
</feature>
<dbReference type="Gene3D" id="1.10.533.10">
    <property type="entry name" value="Death Domain, Fas"/>
    <property type="match status" value="1"/>
</dbReference>